<evidence type="ECO:0000313" key="5">
    <source>
        <dbReference type="EMBL" id="MCG4748951.1"/>
    </source>
</evidence>
<reference evidence="6" key="2">
    <citation type="submission" date="2020-02" db="EMBL/GenBank/DDBJ databases">
        <authorList>
            <person name="Littmann E."/>
            <person name="Sorbara M."/>
        </authorList>
    </citation>
    <scope>NUCLEOTIDE SEQUENCE</scope>
    <source>
        <strain evidence="6">MSK.1.17</strain>
    </source>
</reference>
<evidence type="ECO:0000313" key="6">
    <source>
        <dbReference type="EMBL" id="NSJ51584.1"/>
    </source>
</evidence>
<dbReference type="EMBL" id="JAAITT010000043">
    <property type="protein sequence ID" value="NSJ51584.1"/>
    <property type="molecule type" value="Genomic_DNA"/>
</dbReference>
<comment type="caution">
    <text evidence="5">The sequence shown here is derived from an EMBL/GenBank/DDBJ whole genome shotgun (WGS) entry which is preliminary data.</text>
</comment>
<name>A0AAW5C8T9_9FIRM</name>
<dbReference type="InterPro" id="IPR036390">
    <property type="entry name" value="WH_DNA-bd_sf"/>
</dbReference>
<dbReference type="Gene3D" id="1.20.120.530">
    <property type="entry name" value="GntR ligand-binding domain-like"/>
    <property type="match status" value="1"/>
</dbReference>
<proteinExistence type="predicted"/>
<dbReference type="CDD" id="cd07377">
    <property type="entry name" value="WHTH_GntR"/>
    <property type="match status" value="1"/>
</dbReference>
<dbReference type="GO" id="GO:0003700">
    <property type="term" value="F:DNA-binding transcription factor activity"/>
    <property type="evidence" value="ECO:0007669"/>
    <property type="project" value="InterPro"/>
</dbReference>
<accession>A0AAW5C8T9</accession>
<evidence type="ECO:0000256" key="1">
    <source>
        <dbReference type="ARBA" id="ARBA00023015"/>
    </source>
</evidence>
<dbReference type="Pfam" id="PF07729">
    <property type="entry name" value="FCD"/>
    <property type="match status" value="1"/>
</dbReference>
<organism evidence="5 8">
    <name type="scientific">Enterocloster aldenensis</name>
    <dbReference type="NCBI Taxonomy" id="358742"/>
    <lineage>
        <taxon>Bacteria</taxon>
        <taxon>Bacillati</taxon>
        <taxon>Bacillota</taxon>
        <taxon>Clostridia</taxon>
        <taxon>Lachnospirales</taxon>
        <taxon>Lachnospiraceae</taxon>
        <taxon>Enterocloster</taxon>
    </lineage>
</organism>
<dbReference type="RefSeq" id="WP_118713310.1">
    <property type="nucleotide sequence ID" value="NZ_CAXTHN010000010.1"/>
</dbReference>
<dbReference type="PROSITE" id="PS50949">
    <property type="entry name" value="HTH_GNTR"/>
    <property type="match status" value="1"/>
</dbReference>
<evidence type="ECO:0000256" key="3">
    <source>
        <dbReference type="ARBA" id="ARBA00023163"/>
    </source>
</evidence>
<keyword evidence="2" id="KW-0238">DNA-binding</keyword>
<evidence type="ECO:0000313" key="8">
    <source>
        <dbReference type="Proteomes" id="UP001299608"/>
    </source>
</evidence>
<dbReference type="Gene3D" id="1.10.10.10">
    <property type="entry name" value="Winged helix-like DNA-binding domain superfamily/Winged helix DNA-binding domain"/>
    <property type="match status" value="1"/>
</dbReference>
<gene>
    <name evidence="6" type="ORF">G5B36_23165</name>
    <name evidence="5" type="ORF">L0N08_26400</name>
</gene>
<dbReference type="SMART" id="SM00895">
    <property type="entry name" value="FCD"/>
    <property type="match status" value="1"/>
</dbReference>
<feature type="domain" description="HTH gntR-type" evidence="4">
    <location>
        <begin position="8"/>
        <end position="74"/>
    </location>
</feature>
<dbReference type="InterPro" id="IPR008920">
    <property type="entry name" value="TF_FadR/GntR_C"/>
</dbReference>
<dbReference type="PANTHER" id="PTHR43537:SF5">
    <property type="entry name" value="UXU OPERON TRANSCRIPTIONAL REGULATOR"/>
    <property type="match status" value="1"/>
</dbReference>
<dbReference type="PANTHER" id="PTHR43537">
    <property type="entry name" value="TRANSCRIPTIONAL REGULATOR, GNTR FAMILY"/>
    <property type="match status" value="1"/>
</dbReference>
<keyword evidence="7" id="KW-1185">Reference proteome</keyword>
<dbReference type="EMBL" id="JAKNGE010000047">
    <property type="protein sequence ID" value="MCG4748951.1"/>
    <property type="molecule type" value="Genomic_DNA"/>
</dbReference>
<dbReference type="Pfam" id="PF00392">
    <property type="entry name" value="GntR"/>
    <property type="match status" value="1"/>
</dbReference>
<dbReference type="GO" id="GO:0003677">
    <property type="term" value="F:DNA binding"/>
    <property type="evidence" value="ECO:0007669"/>
    <property type="project" value="UniProtKB-KW"/>
</dbReference>
<evidence type="ECO:0000256" key="2">
    <source>
        <dbReference type="ARBA" id="ARBA00023125"/>
    </source>
</evidence>
<protein>
    <submittedName>
        <fullName evidence="5">FadR family transcriptional regulator</fullName>
    </submittedName>
</protein>
<reference evidence="5" key="3">
    <citation type="submission" date="2022-01" db="EMBL/GenBank/DDBJ databases">
        <title>Collection of gut derived symbiotic bacterial strains cultured from healthy donors.</title>
        <authorList>
            <person name="Lin H."/>
            <person name="Kohout C."/>
            <person name="Waligurski E."/>
            <person name="Pamer E.G."/>
        </authorList>
    </citation>
    <scope>NUCLEOTIDE SEQUENCE</scope>
    <source>
        <strain evidence="5">DFI.6.55</strain>
    </source>
</reference>
<dbReference type="SUPFAM" id="SSF46785">
    <property type="entry name" value="Winged helix' DNA-binding domain"/>
    <property type="match status" value="1"/>
</dbReference>
<dbReference type="PRINTS" id="PR00035">
    <property type="entry name" value="HTHGNTR"/>
</dbReference>
<sequence>METKNKKETLSDTVSRKLEDMITTQMKAGDRLPTEMVLAEMYSVGRSTIRESLKALSSKGLIVRKKDGTFVSDRVKDCLIAPLDLLITMDIGQINDLIELREMLEVSMIAAAVERATDEDIKNMERILWKMQNPDLQADESRELDIQLHCAFAEATGNTIIKELIKAVQLVTVKNLDYMSNVTLKRDNAVSSHSQIIEAFKNRDKEKAIETMRVHLSIFRNQEKEQ</sequence>
<dbReference type="SUPFAM" id="SSF48008">
    <property type="entry name" value="GntR ligand-binding domain-like"/>
    <property type="match status" value="1"/>
</dbReference>
<keyword evidence="1" id="KW-0805">Transcription regulation</keyword>
<dbReference type="InterPro" id="IPR036388">
    <property type="entry name" value="WH-like_DNA-bd_sf"/>
</dbReference>
<dbReference type="Proteomes" id="UP000669239">
    <property type="component" value="Unassembled WGS sequence"/>
</dbReference>
<evidence type="ECO:0000313" key="7">
    <source>
        <dbReference type="Proteomes" id="UP000669239"/>
    </source>
</evidence>
<dbReference type="InterPro" id="IPR011711">
    <property type="entry name" value="GntR_C"/>
</dbReference>
<dbReference type="Proteomes" id="UP001299608">
    <property type="component" value="Unassembled WGS sequence"/>
</dbReference>
<evidence type="ECO:0000259" key="4">
    <source>
        <dbReference type="PROSITE" id="PS50949"/>
    </source>
</evidence>
<dbReference type="InterPro" id="IPR000524">
    <property type="entry name" value="Tscrpt_reg_HTH_GntR"/>
</dbReference>
<dbReference type="AlphaFoldDB" id="A0AAW5C8T9"/>
<reference evidence="6 7" key="1">
    <citation type="journal article" date="2020" name="Cell Host Microbe">
        <title>Functional and Genomic Variation between Human-Derived Isolates of Lachnospiraceae Reveals Inter- and Intra-Species Diversity.</title>
        <authorList>
            <person name="Sorbara M.T."/>
            <person name="Littmann E.R."/>
            <person name="Fontana E."/>
            <person name="Moody T.U."/>
            <person name="Kohout C.E."/>
            <person name="Gjonbalaj M."/>
            <person name="Eaton V."/>
            <person name="Seok R."/>
            <person name="Leiner I.M."/>
            <person name="Pamer E.G."/>
        </authorList>
    </citation>
    <scope>NUCLEOTIDE SEQUENCE [LARGE SCALE GENOMIC DNA]</scope>
    <source>
        <strain evidence="6 7">MSK.1.17</strain>
    </source>
</reference>
<dbReference type="SMART" id="SM00345">
    <property type="entry name" value="HTH_GNTR"/>
    <property type="match status" value="1"/>
</dbReference>
<keyword evidence="3" id="KW-0804">Transcription</keyword>